<dbReference type="Pfam" id="PF08797">
    <property type="entry name" value="HIRAN"/>
    <property type="match status" value="1"/>
</dbReference>
<comment type="caution">
    <text evidence="4">The sequence shown here is derived from an EMBL/GenBank/DDBJ whole genome shotgun (WGS) entry which is preliminary data.</text>
</comment>
<evidence type="ECO:0000256" key="1">
    <source>
        <dbReference type="ARBA" id="ARBA00022723"/>
    </source>
</evidence>
<evidence type="ECO:0000313" key="4">
    <source>
        <dbReference type="EMBL" id="RHZ78635.1"/>
    </source>
</evidence>
<evidence type="ECO:0000259" key="3">
    <source>
        <dbReference type="SMART" id="SM00910"/>
    </source>
</evidence>
<feature type="domain" description="HIRAN" evidence="3">
    <location>
        <begin position="20"/>
        <end position="119"/>
    </location>
</feature>
<reference evidence="4 5" key="1">
    <citation type="submission" date="2018-08" db="EMBL/GenBank/DDBJ databases">
        <title>Genome and evolution of the arbuscular mycorrhizal fungus Diversispora epigaea (formerly Glomus versiforme) and its bacterial endosymbionts.</title>
        <authorList>
            <person name="Sun X."/>
            <person name="Fei Z."/>
            <person name="Harrison M."/>
        </authorList>
    </citation>
    <scope>NUCLEOTIDE SEQUENCE [LARGE SCALE GENOMIC DNA]</scope>
    <source>
        <strain evidence="4 5">IT104</strain>
    </source>
</reference>
<dbReference type="EMBL" id="PQFF01000149">
    <property type="protein sequence ID" value="RHZ78635.1"/>
    <property type="molecule type" value="Genomic_DNA"/>
</dbReference>
<dbReference type="SMART" id="SM00910">
    <property type="entry name" value="HIRAN"/>
    <property type="match status" value="1"/>
</dbReference>
<dbReference type="AlphaFoldDB" id="A0A397IRN9"/>
<accession>A0A397IRN9</accession>
<dbReference type="InterPro" id="IPR014905">
    <property type="entry name" value="HIRAN"/>
</dbReference>
<dbReference type="OrthoDB" id="2370368at2759"/>
<evidence type="ECO:0000256" key="2">
    <source>
        <dbReference type="ARBA" id="ARBA00022801"/>
    </source>
</evidence>
<dbReference type="GO" id="GO:0016818">
    <property type="term" value="F:hydrolase activity, acting on acid anhydrides, in phosphorus-containing anhydrides"/>
    <property type="evidence" value="ECO:0007669"/>
    <property type="project" value="InterPro"/>
</dbReference>
<dbReference type="Proteomes" id="UP000266861">
    <property type="component" value="Unassembled WGS sequence"/>
</dbReference>
<dbReference type="GO" id="GO:0008270">
    <property type="term" value="F:zinc ion binding"/>
    <property type="evidence" value="ECO:0007669"/>
    <property type="project" value="InterPro"/>
</dbReference>
<protein>
    <recommendedName>
        <fullName evidence="3">HIRAN domain-containing protein</fullName>
    </recommendedName>
</protein>
<keyword evidence="2" id="KW-0378">Hydrolase</keyword>
<dbReference type="GO" id="GO:0003676">
    <property type="term" value="F:nucleic acid binding"/>
    <property type="evidence" value="ECO:0007669"/>
    <property type="project" value="InterPro"/>
</dbReference>
<proteinExistence type="predicted"/>
<gene>
    <name evidence="4" type="ORF">Glove_158g73</name>
</gene>
<sequence>MSSICCSCKEISSPLYTDCIVTHSFMVVGMRFRGDHKFKKSDIITLEPEPSNTYDKNAIKVMVDGIHKAYVAKDENVRIGDLMKKYPNYRITAYGKKNYNQSASLNFEYPWMVCRRCQIGHPSYVGRTKEDLNVFLDIIFRLHLFCIGLDINKNTEKVFEQLKITLEDNASDQYDYAMKSSTMNKHHTHGSNVIIISDPEIGHPSYVGRTKEDLNVFLDIIFRLHLFCIGLDINKNTEKVFEQLKITLEDNASDQYDYAMKRLKEKDQLNLYKLIIKKQ</sequence>
<dbReference type="Gene3D" id="3.30.70.2330">
    <property type="match status" value="1"/>
</dbReference>
<keyword evidence="1" id="KW-0479">Metal-binding</keyword>
<evidence type="ECO:0000313" key="5">
    <source>
        <dbReference type="Proteomes" id="UP000266861"/>
    </source>
</evidence>
<name>A0A397IRN9_9GLOM</name>
<keyword evidence="5" id="KW-1185">Reference proteome</keyword>
<organism evidence="4 5">
    <name type="scientific">Diversispora epigaea</name>
    <dbReference type="NCBI Taxonomy" id="1348612"/>
    <lineage>
        <taxon>Eukaryota</taxon>
        <taxon>Fungi</taxon>
        <taxon>Fungi incertae sedis</taxon>
        <taxon>Mucoromycota</taxon>
        <taxon>Glomeromycotina</taxon>
        <taxon>Glomeromycetes</taxon>
        <taxon>Diversisporales</taxon>
        <taxon>Diversisporaceae</taxon>
        <taxon>Diversispora</taxon>
    </lineage>
</organism>